<comment type="caution">
    <text evidence="1">The sequence shown here is derived from an EMBL/GenBank/DDBJ whole genome shotgun (WGS) entry which is preliminary data.</text>
</comment>
<gene>
    <name evidence="1" type="primary">PLEST002138</name>
    <name evidence="1" type="ORF">PLESTB_001603000</name>
</gene>
<protein>
    <submittedName>
        <fullName evidence="1">Uncharacterized protein</fullName>
    </submittedName>
</protein>
<reference evidence="1 2" key="1">
    <citation type="journal article" date="2023" name="Commun. Biol.">
        <title>Reorganization of the ancestral sex-determining regions during the evolution of trioecy in Pleodorina starrii.</title>
        <authorList>
            <person name="Takahashi K."/>
            <person name="Suzuki S."/>
            <person name="Kawai-Toyooka H."/>
            <person name="Yamamoto K."/>
            <person name="Hamaji T."/>
            <person name="Ootsuki R."/>
            <person name="Yamaguchi H."/>
            <person name="Kawachi M."/>
            <person name="Higashiyama T."/>
            <person name="Nozaki H."/>
        </authorList>
    </citation>
    <scope>NUCLEOTIDE SEQUENCE [LARGE SCALE GENOMIC DNA]</scope>
    <source>
        <strain evidence="1 2">NIES-4479</strain>
    </source>
</reference>
<organism evidence="1 2">
    <name type="scientific">Pleodorina starrii</name>
    <dbReference type="NCBI Taxonomy" id="330485"/>
    <lineage>
        <taxon>Eukaryota</taxon>
        <taxon>Viridiplantae</taxon>
        <taxon>Chlorophyta</taxon>
        <taxon>core chlorophytes</taxon>
        <taxon>Chlorophyceae</taxon>
        <taxon>CS clade</taxon>
        <taxon>Chlamydomonadales</taxon>
        <taxon>Volvocaceae</taxon>
        <taxon>Pleodorina</taxon>
    </lineage>
</organism>
<dbReference type="AlphaFoldDB" id="A0A9W6BYU1"/>
<dbReference type="EMBL" id="BRXU01000034">
    <property type="protein sequence ID" value="GLC60352.1"/>
    <property type="molecule type" value="Genomic_DNA"/>
</dbReference>
<evidence type="ECO:0000313" key="1">
    <source>
        <dbReference type="EMBL" id="GLC60352.1"/>
    </source>
</evidence>
<keyword evidence="2" id="KW-1185">Reference proteome</keyword>
<evidence type="ECO:0000313" key="2">
    <source>
        <dbReference type="Proteomes" id="UP001165080"/>
    </source>
</evidence>
<proteinExistence type="predicted"/>
<accession>A0A9W6BYU1</accession>
<name>A0A9W6BYU1_9CHLO</name>
<sequence>MTRMQRNGHERLHGSVSAELTLRCGPRNGHNRLHGDVSGRLTPSCKRRIEREMLHGSVSGELVLSCRRTSRTGILCSGVSDGLTPSCRRTSRTGILHSGVSGELTPSCRRTSRTGIQYSGVSGGLTPSCRRTSRTGIQYSGVSGGLIPSCRRTSRTGIQCSEQAVAMRVKNARFQHTTADTWYYEGARYVLLDNTCAEAGAFHNNEVEACGLLTDERERPDDGSGPYWRLQYLPAALLVRPLRGHNPTSILQGVSDFASHGAAFPLCPRPNLEPATILMPAPGVGTEPKAIRRINIPVGDWHAYTDYGVQGRTFGEETWVIDLTLPPHGIKRTTLYVLLTRFKSLDHIRLLWPLYTTPAARKKVIAAFLKATHLEPDLAAELRLLSTAAVATRNRYPAEFRLAEELDAQRQTAGAAS</sequence>
<dbReference type="Proteomes" id="UP001165080">
    <property type="component" value="Unassembled WGS sequence"/>
</dbReference>